<name>A0A939HGK8_9MICC</name>
<reference evidence="1" key="1">
    <citation type="submission" date="2021-03" db="EMBL/GenBank/DDBJ databases">
        <title>A new species, PO-11, isolated from a karst cave deposit.</title>
        <authorList>
            <person name="Zhaoxiaoyong W."/>
        </authorList>
    </citation>
    <scope>NUCLEOTIDE SEQUENCE</scope>
    <source>
        <strain evidence="1">PO-11</strain>
    </source>
</reference>
<protein>
    <submittedName>
        <fullName evidence="1">Uncharacterized protein</fullName>
    </submittedName>
</protein>
<sequence length="172" mass="18383">MGAVPELDTPGILTWTSRDNRNNRIRFLVPVEVYPPGSSAPVPPPEDFVGYIRGLADHGGVYTDQSSLRMDGVEAVIMTATTPAPMDGALGCPAKGVDRTEECFGLQPDLTLRLAAMKVNGKPLLAWARFDNAFPDQAFLSSFDDMLKTVDFGGAPATPAPGYYGYGITSGR</sequence>
<dbReference type="AlphaFoldDB" id="A0A939HGK8"/>
<evidence type="ECO:0000313" key="2">
    <source>
        <dbReference type="Proteomes" id="UP000664164"/>
    </source>
</evidence>
<keyword evidence="2" id="KW-1185">Reference proteome</keyword>
<evidence type="ECO:0000313" key="1">
    <source>
        <dbReference type="EMBL" id="MBO1266948.1"/>
    </source>
</evidence>
<dbReference type="Proteomes" id="UP000664164">
    <property type="component" value="Unassembled WGS sequence"/>
</dbReference>
<gene>
    <name evidence="1" type="ORF">J1902_02945</name>
</gene>
<dbReference type="RefSeq" id="WP_207614762.1">
    <property type="nucleotide sequence ID" value="NZ_JAFNLL010000004.1"/>
</dbReference>
<dbReference type="EMBL" id="JAFNLL010000004">
    <property type="protein sequence ID" value="MBO1266948.1"/>
    <property type="molecule type" value="Genomic_DNA"/>
</dbReference>
<organism evidence="1 2">
    <name type="scientific">Arthrobacter cavernae</name>
    <dbReference type="NCBI Taxonomy" id="2817681"/>
    <lineage>
        <taxon>Bacteria</taxon>
        <taxon>Bacillati</taxon>
        <taxon>Actinomycetota</taxon>
        <taxon>Actinomycetes</taxon>
        <taxon>Micrococcales</taxon>
        <taxon>Micrococcaceae</taxon>
        <taxon>Arthrobacter</taxon>
    </lineage>
</organism>
<comment type="caution">
    <text evidence="1">The sequence shown here is derived from an EMBL/GenBank/DDBJ whole genome shotgun (WGS) entry which is preliminary data.</text>
</comment>
<accession>A0A939HGK8</accession>
<proteinExistence type="predicted"/>